<feature type="region of interest" description="Disordered" evidence="1">
    <location>
        <begin position="33"/>
        <end position="59"/>
    </location>
</feature>
<evidence type="ECO:0000256" key="1">
    <source>
        <dbReference type="SAM" id="MobiDB-lite"/>
    </source>
</evidence>
<dbReference type="EMBL" id="ML977330">
    <property type="protein sequence ID" value="KAF2112697.1"/>
    <property type="molecule type" value="Genomic_DNA"/>
</dbReference>
<organism evidence="2 3">
    <name type="scientific">Lophiotrema nucula</name>
    <dbReference type="NCBI Taxonomy" id="690887"/>
    <lineage>
        <taxon>Eukaryota</taxon>
        <taxon>Fungi</taxon>
        <taxon>Dikarya</taxon>
        <taxon>Ascomycota</taxon>
        <taxon>Pezizomycotina</taxon>
        <taxon>Dothideomycetes</taxon>
        <taxon>Pleosporomycetidae</taxon>
        <taxon>Pleosporales</taxon>
        <taxon>Lophiotremataceae</taxon>
        <taxon>Lophiotrema</taxon>
    </lineage>
</organism>
<gene>
    <name evidence="2" type="ORF">BDV96DRAFT_602084</name>
</gene>
<reference evidence="2" key="1">
    <citation type="journal article" date="2020" name="Stud. Mycol.">
        <title>101 Dothideomycetes genomes: a test case for predicting lifestyles and emergence of pathogens.</title>
        <authorList>
            <person name="Haridas S."/>
            <person name="Albert R."/>
            <person name="Binder M."/>
            <person name="Bloem J."/>
            <person name="Labutti K."/>
            <person name="Salamov A."/>
            <person name="Andreopoulos B."/>
            <person name="Baker S."/>
            <person name="Barry K."/>
            <person name="Bills G."/>
            <person name="Bluhm B."/>
            <person name="Cannon C."/>
            <person name="Castanera R."/>
            <person name="Culley D."/>
            <person name="Daum C."/>
            <person name="Ezra D."/>
            <person name="Gonzalez J."/>
            <person name="Henrissat B."/>
            <person name="Kuo A."/>
            <person name="Liang C."/>
            <person name="Lipzen A."/>
            <person name="Lutzoni F."/>
            <person name="Magnuson J."/>
            <person name="Mondo S."/>
            <person name="Nolan M."/>
            <person name="Ohm R."/>
            <person name="Pangilinan J."/>
            <person name="Park H.-J."/>
            <person name="Ramirez L."/>
            <person name="Alfaro M."/>
            <person name="Sun H."/>
            <person name="Tritt A."/>
            <person name="Yoshinaga Y."/>
            <person name="Zwiers L.-H."/>
            <person name="Turgeon B."/>
            <person name="Goodwin S."/>
            <person name="Spatafora J."/>
            <person name="Crous P."/>
            <person name="Grigoriev I."/>
        </authorList>
    </citation>
    <scope>NUCLEOTIDE SEQUENCE</scope>
    <source>
        <strain evidence="2">CBS 627.86</strain>
    </source>
</reference>
<feature type="compositionally biased region" description="Polar residues" evidence="1">
    <location>
        <begin position="41"/>
        <end position="59"/>
    </location>
</feature>
<dbReference type="Proteomes" id="UP000799770">
    <property type="component" value="Unassembled WGS sequence"/>
</dbReference>
<keyword evidence="3" id="KW-1185">Reference proteome</keyword>
<proteinExistence type="predicted"/>
<name>A0A6A5Z1G7_9PLEO</name>
<dbReference type="AlphaFoldDB" id="A0A6A5Z1G7"/>
<evidence type="ECO:0000313" key="3">
    <source>
        <dbReference type="Proteomes" id="UP000799770"/>
    </source>
</evidence>
<sequence>MVVSREGIAHLGVEVGTGNTEGDPCLQDLSVLHPSDPAKARSSSTGVEAQTLPSTASSSGSIIPLTAKALMEHDIATSIETEKQLEINRIAKLRDAARELGFYLPGKCFAGERWQ</sequence>
<protein>
    <submittedName>
        <fullName evidence="2">Uncharacterized protein</fullName>
    </submittedName>
</protein>
<accession>A0A6A5Z1G7</accession>
<evidence type="ECO:0000313" key="2">
    <source>
        <dbReference type="EMBL" id="KAF2112697.1"/>
    </source>
</evidence>